<dbReference type="AlphaFoldDB" id="A0A0T5PER3"/>
<dbReference type="EMBL" id="LAXI01000001">
    <property type="protein sequence ID" value="KRS19730.1"/>
    <property type="molecule type" value="Genomic_DNA"/>
</dbReference>
<dbReference type="RefSeq" id="WP_057812929.1">
    <property type="nucleotide sequence ID" value="NZ_CP031598.1"/>
</dbReference>
<dbReference type="STRING" id="540747.SAMN04488031_102746"/>
<dbReference type="OrthoDB" id="8454346at2"/>
<dbReference type="Proteomes" id="UP000325785">
    <property type="component" value="Chromosome"/>
</dbReference>
<evidence type="ECO:0000313" key="4">
    <source>
        <dbReference type="Proteomes" id="UP000325785"/>
    </source>
</evidence>
<accession>A0A0T5PER3</accession>
<dbReference type="KEGG" id="rid:RIdsm_04756"/>
<keyword evidence="3" id="KW-1185">Reference proteome</keyword>
<evidence type="ECO:0000313" key="2">
    <source>
        <dbReference type="EMBL" id="QEW28915.1"/>
    </source>
</evidence>
<proteinExistence type="predicted"/>
<gene>
    <name evidence="2" type="ORF">RIdsm_04756</name>
    <name evidence="1" type="ORF">XM52_02555</name>
</gene>
<evidence type="ECO:0000313" key="3">
    <source>
        <dbReference type="Proteomes" id="UP000051401"/>
    </source>
</evidence>
<sequence>MQLDDIRAFSADQERGAWLDLLDPVTGRSTGIRFKLAGPDSETQNRARLRLADDLSDVADADGRVSAEARERARLDSLARCILDWEISEGDEPLPLTHANAVRVLRASNWLQAEVDAFASSRVHFWKDGN</sequence>
<dbReference type="Proteomes" id="UP000051401">
    <property type="component" value="Unassembled WGS sequence"/>
</dbReference>
<evidence type="ECO:0000313" key="1">
    <source>
        <dbReference type="EMBL" id="KRS19730.1"/>
    </source>
</evidence>
<reference evidence="1 3" key="1">
    <citation type="submission" date="2015-04" db="EMBL/GenBank/DDBJ databases">
        <title>The draft genome sequence of Roseovarius indicus B108T.</title>
        <authorList>
            <person name="Li G."/>
            <person name="Lai Q."/>
            <person name="Shao Z."/>
            <person name="Yan P."/>
        </authorList>
    </citation>
    <scope>NUCLEOTIDE SEQUENCE [LARGE SCALE GENOMIC DNA]</scope>
    <source>
        <strain evidence="1 3">B108</strain>
    </source>
</reference>
<organism evidence="1 3">
    <name type="scientific">Roseovarius indicus</name>
    <dbReference type="NCBI Taxonomy" id="540747"/>
    <lineage>
        <taxon>Bacteria</taxon>
        <taxon>Pseudomonadati</taxon>
        <taxon>Pseudomonadota</taxon>
        <taxon>Alphaproteobacteria</taxon>
        <taxon>Rhodobacterales</taxon>
        <taxon>Roseobacteraceae</taxon>
        <taxon>Roseovarius</taxon>
    </lineage>
</organism>
<protein>
    <submittedName>
        <fullName evidence="1">Uncharacterized protein</fullName>
    </submittedName>
</protein>
<dbReference type="PATRIC" id="fig|540747.5.peg.519"/>
<reference evidence="2 4" key="2">
    <citation type="submission" date="2018-08" db="EMBL/GenBank/DDBJ databases">
        <title>Genetic Globetrotter - A new plasmid hitch-hiking vast phylogenetic and geographic distances.</title>
        <authorList>
            <person name="Vollmers J."/>
            <person name="Petersen J."/>
        </authorList>
    </citation>
    <scope>NUCLEOTIDE SEQUENCE [LARGE SCALE GENOMIC DNA]</scope>
    <source>
        <strain evidence="2 4">DSM 26383</strain>
    </source>
</reference>
<dbReference type="EMBL" id="CP031598">
    <property type="protein sequence ID" value="QEW28915.1"/>
    <property type="molecule type" value="Genomic_DNA"/>
</dbReference>
<name>A0A0T5PER3_9RHOB</name>